<organism evidence="7 8">
    <name type="scientific">Enterococcus dispar ATCC 51266</name>
    <dbReference type="NCBI Taxonomy" id="1139219"/>
    <lineage>
        <taxon>Bacteria</taxon>
        <taxon>Bacillati</taxon>
        <taxon>Bacillota</taxon>
        <taxon>Bacilli</taxon>
        <taxon>Lactobacillales</taxon>
        <taxon>Enterococcaceae</taxon>
        <taxon>Enterococcus</taxon>
    </lineage>
</organism>
<reference evidence="7 8" key="1">
    <citation type="submission" date="2013-03" db="EMBL/GenBank/DDBJ databases">
        <title>The Genome Sequence of Enterococcus dispar ATCC_51266 (Illumina only assembly).</title>
        <authorList>
            <consortium name="The Broad Institute Genomics Platform"/>
            <consortium name="The Broad Institute Genome Sequencing Center for Infectious Disease"/>
            <person name="Earl A."/>
            <person name="Russ C."/>
            <person name="Gilmore M."/>
            <person name="Surin D."/>
            <person name="Walker B."/>
            <person name="Young S."/>
            <person name="Zeng Q."/>
            <person name="Gargeya S."/>
            <person name="Fitzgerald M."/>
            <person name="Haas B."/>
            <person name="Abouelleil A."/>
            <person name="Allen A.W."/>
            <person name="Alvarado L."/>
            <person name="Arachchi H.M."/>
            <person name="Berlin A.M."/>
            <person name="Chapman S.B."/>
            <person name="Gainer-Dewar J."/>
            <person name="Goldberg J."/>
            <person name="Griggs A."/>
            <person name="Gujja S."/>
            <person name="Hansen M."/>
            <person name="Howarth C."/>
            <person name="Imamovic A."/>
            <person name="Ireland A."/>
            <person name="Larimer J."/>
            <person name="McCowan C."/>
            <person name="Murphy C."/>
            <person name="Pearson M."/>
            <person name="Poon T.W."/>
            <person name="Priest M."/>
            <person name="Roberts A."/>
            <person name="Saif S."/>
            <person name="Shea T."/>
            <person name="Sisk P."/>
            <person name="Sykes S."/>
            <person name="Wortman J."/>
            <person name="Nusbaum C."/>
            <person name="Birren B."/>
        </authorList>
    </citation>
    <scope>NUCLEOTIDE SEQUENCE [LARGE SCALE GENOMIC DNA]</scope>
    <source>
        <strain evidence="7 8">ATCC 51266</strain>
    </source>
</reference>
<feature type="transmembrane region" description="Helical" evidence="6">
    <location>
        <begin position="5"/>
        <end position="27"/>
    </location>
</feature>
<dbReference type="AlphaFoldDB" id="S1NY96"/>
<dbReference type="GO" id="GO:0016020">
    <property type="term" value="C:membrane"/>
    <property type="evidence" value="ECO:0007669"/>
    <property type="project" value="UniProtKB-SubCell"/>
</dbReference>
<keyword evidence="3 6" id="KW-0812">Transmembrane</keyword>
<sequence>MITFYLASGALIFTALVGFFLFIANYLTCSGYLTFIFLGIFLAAFAPPFTWFLLGLFFGSAILIHTLKKYRTRKYDIIGKKGAKRDGKQLLANSLPLIVAVIFACFPLLNINWSLVMAAIIAATTADTWASEIGILANSQPYNLVNFKKVSPGLSGGVTLLGSLAAVGGSFLISATYAFGLWLFTPKLFNNAIFWLPLGLGIGGMLIDSLLGATLQRKYQCQICGKITEHESHHQTPCRLIHGYRLIDNDAVNAMSGFIILLLAIILQII</sequence>
<evidence type="ECO:0000256" key="2">
    <source>
        <dbReference type="ARBA" id="ARBA00009012"/>
    </source>
</evidence>
<evidence type="ECO:0000256" key="1">
    <source>
        <dbReference type="ARBA" id="ARBA00004141"/>
    </source>
</evidence>
<accession>S1NY96</accession>
<feature type="transmembrane region" description="Helical" evidence="6">
    <location>
        <begin position="90"/>
        <end position="109"/>
    </location>
</feature>
<evidence type="ECO:0000313" key="8">
    <source>
        <dbReference type="Proteomes" id="UP000014127"/>
    </source>
</evidence>
<proteinExistence type="inferred from homology"/>
<keyword evidence="4 6" id="KW-1133">Transmembrane helix</keyword>
<evidence type="ECO:0000256" key="5">
    <source>
        <dbReference type="ARBA" id="ARBA00023136"/>
    </source>
</evidence>
<dbReference type="EMBL" id="AHYR01000001">
    <property type="protein sequence ID" value="EOT43949.1"/>
    <property type="molecule type" value="Genomic_DNA"/>
</dbReference>
<dbReference type="InterPro" id="IPR002794">
    <property type="entry name" value="DUF92_TMEM19"/>
</dbReference>
<feature type="transmembrane region" description="Helical" evidence="6">
    <location>
        <begin position="158"/>
        <end position="180"/>
    </location>
</feature>
<dbReference type="OrthoDB" id="9808500at2"/>
<dbReference type="Proteomes" id="UP000014127">
    <property type="component" value="Unassembled WGS sequence"/>
</dbReference>
<dbReference type="RefSeq" id="WP_016171322.1">
    <property type="nucleotide sequence ID" value="NZ_ASWK01000001.1"/>
</dbReference>
<gene>
    <name evidence="7" type="ORF">OMK_00091</name>
</gene>
<protein>
    <submittedName>
        <fullName evidence="7">TIGR00297 family protein</fullName>
    </submittedName>
</protein>
<feature type="transmembrane region" description="Helical" evidence="6">
    <location>
        <begin position="251"/>
        <end position="269"/>
    </location>
</feature>
<dbReference type="PATRIC" id="fig|1139219.3.peg.88"/>
<feature type="transmembrane region" description="Helical" evidence="6">
    <location>
        <begin position="192"/>
        <end position="211"/>
    </location>
</feature>
<evidence type="ECO:0000256" key="3">
    <source>
        <dbReference type="ARBA" id="ARBA00022692"/>
    </source>
</evidence>
<evidence type="ECO:0000256" key="4">
    <source>
        <dbReference type="ARBA" id="ARBA00022989"/>
    </source>
</evidence>
<evidence type="ECO:0000256" key="6">
    <source>
        <dbReference type="SAM" id="Phobius"/>
    </source>
</evidence>
<comment type="similarity">
    <text evidence="2">Belongs to the TMEM19 family.</text>
</comment>
<dbReference type="HOGENOM" id="CLU_036918_3_0_9"/>
<name>S1NY96_9ENTE</name>
<dbReference type="Pfam" id="PF01940">
    <property type="entry name" value="DUF92"/>
    <property type="match status" value="1"/>
</dbReference>
<evidence type="ECO:0000313" key="7">
    <source>
        <dbReference type="EMBL" id="EOT43949.1"/>
    </source>
</evidence>
<keyword evidence="8" id="KW-1185">Reference proteome</keyword>
<comment type="caution">
    <text evidence="7">The sequence shown here is derived from an EMBL/GenBank/DDBJ whole genome shotgun (WGS) entry which is preliminary data.</text>
</comment>
<feature type="transmembrane region" description="Helical" evidence="6">
    <location>
        <begin position="33"/>
        <end position="64"/>
    </location>
</feature>
<comment type="subcellular location">
    <subcellularLocation>
        <location evidence="1">Membrane</location>
        <topology evidence="1">Multi-pass membrane protein</topology>
    </subcellularLocation>
</comment>
<keyword evidence="5 6" id="KW-0472">Membrane</keyword>
<dbReference type="PANTHER" id="PTHR13353:SF5">
    <property type="entry name" value="TRANSMEMBRANE PROTEIN 19"/>
    <property type="match status" value="1"/>
</dbReference>
<dbReference type="PANTHER" id="PTHR13353">
    <property type="entry name" value="TRANSMEMBRANE PROTEIN 19"/>
    <property type="match status" value="1"/>
</dbReference>
<dbReference type="eggNOG" id="COG1836">
    <property type="taxonomic scope" value="Bacteria"/>
</dbReference>
<feature type="transmembrane region" description="Helical" evidence="6">
    <location>
        <begin position="115"/>
        <end position="137"/>
    </location>
</feature>